<protein>
    <submittedName>
        <fullName evidence="1">Uncharacterized protein</fullName>
    </submittedName>
</protein>
<gene>
    <name evidence="1" type="ORF">FJZ47_22320</name>
</gene>
<sequence length="103" mass="11392">MLKHQGEPVTGMHCRRLFQAVVNDSRFDNLIKENLVSLVEVSAKALVHQVNQLRQGHGLLVDRTLPTSVGPSSGNALPSRRPIDPSLEGVSDLWMCYSAWVSE</sequence>
<name>A0A937W7A0_UNCTE</name>
<dbReference type="AlphaFoldDB" id="A0A937W7A0"/>
<evidence type="ECO:0000313" key="2">
    <source>
        <dbReference type="Proteomes" id="UP000712673"/>
    </source>
</evidence>
<reference evidence="1" key="1">
    <citation type="submission" date="2019-03" db="EMBL/GenBank/DDBJ databases">
        <title>Lake Tanganyika Metagenome-Assembled Genomes (MAGs).</title>
        <authorList>
            <person name="Tran P."/>
        </authorList>
    </citation>
    <scope>NUCLEOTIDE SEQUENCE</scope>
    <source>
        <strain evidence="1">K_DeepCast_65m_m2_066</strain>
    </source>
</reference>
<organism evidence="1 2">
    <name type="scientific">Tectimicrobiota bacterium</name>
    <dbReference type="NCBI Taxonomy" id="2528274"/>
    <lineage>
        <taxon>Bacteria</taxon>
        <taxon>Pseudomonadati</taxon>
        <taxon>Nitrospinota/Tectimicrobiota group</taxon>
        <taxon>Candidatus Tectimicrobiota</taxon>
    </lineage>
</organism>
<comment type="caution">
    <text evidence="1">The sequence shown here is derived from an EMBL/GenBank/DDBJ whole genome shotgun (WGS) entry which is preliminary data.</text>
</comment>
<dbReference type="Proteomes" id="UP000712673">
    <property type="component" value="Unassembled WGS sequence"/>
</dbReference>
<accession>A0A937W7A0</accession>
<dbReference type="EMBL" id="VGLS01000936">
    <property type="protein sequence ID" value="MBM3226510.1"/>
    <property type="molecule type" value="Genomic_DNA"/>
</dbReference>
<proteinExistence type="predicted"/>
<evidence type="ECO:0000313" key="1">
    <source>
        <dbReference type="EMBL" id="MBM3226510.1"/>
    </source>
</evidence>